<accession>A0A7C9J4A9</accession>
<name>A0A7C9J4A9_9ACTN</name>
<feature type="domain" description="AB hydrolase-1" evidence="1">
    <location>
        <begin position="35"/>
        <end position="229"/>
    </location>
</feature>
<gene>
    <name evidence="2" type="ORF">GT755_21640</name>
</gene>
<dbReference type="InterPro" id="IPR029058">
    <property type="entry name" value="AB_hydrolase_fold"/>
</dbReference>
<dbReference type="Proteomes" id="UP000479526">
    <property type="component" value="Unassembled WGS sequence"/>
</dbReference>
<proteinExistence type="predicted"/>
<reference evidence="2 3" key="1">
    <citation type="submission" date="2020-01" db="EMBL/GenBank/DDBJ databases">
        <title>Herbidospora sp. NEAU-GS84 nov., a novel actinomycete isolated from soil.</title>
        <authorList>
            <person name="Han L."/>
        </authorList>
    </citation>
    <scope>NUCLEOTIDE SEQUENCE [LARGE SCALE GENOMIC DNA]</scope>
    <source>
        <strain evidence="2 3">NEAU-GS84</strain>
    </source>
</reference>
<keyword evidence="2" id="KW-0378">Hydrolase</keyword>
<sequence>MVTAPDGVEISVTRTGAGPALIVIDAAGNFSGFRPLTAPVDLLSEHFSVFVYDRRGRGASGDAPAYTVEKEVGDLAALIDAAGGSAYLYGMSSGCLLAMHAVAAGLPVPKIALFEPPLSFDPDPAFTTAVRDVLTSQGRRATVEFFNRAIGVPDELIAGQPAEAWSVGHTLLYDCLLLETASPELLGAVDVPALVIDSTGSAGPLADMAALAAGHLPRATRLTLPGEWHGVAGEVLAPVLRSHFLPE</sequence>
<dbReference type="GO" id="GO:0016787">
    <property type="term" value="F:hydrolase activity"/>
    <property type="evidence" value="ECO:0007669"/>
    <property type="project" value="UniProtKB-KW"/>
</dbReference>
<dbReference type="AlphaFoldDB" id="A0A7C9J4A9"/>
<comment type="caution">
    <text evidence="2">The sequence shown here is derived from an EMBL/GenBank/DDBJ whole genome shotgun (WGS) entry which is preliminary data.</text>
</comment>
<dbReference type="EMBL" id="WXEW01000006">
    <property type="protein sequence ID" value="NAS24287.1"/>
    <property type="molecule type" value="Genomic_DNA"/>
</dbReference>
<keyword evidence="3" id="KW-1185">Reference proteome</keyword>
<dbReference type="InterPro" id="IPR000073">
    <property type="entry name" value="AB_hydrolase_1"/>
</dbReference>
<dbReference type="SUPFAM" id="SSF53474">
    <property type="entry name" value="alpha/beta-Hydrolases"/>
    <property type="match status" value="1"/>
</dbReference>
<evidence type="ECO:0000313" key="2">
    <source>
        <dbReference type="EMBL" id="NAS24287.1"/>
    </source>
</evidence>
<organism evidence="2 3">
    <name type="scientific">Herbidospora solisilvae</name>
    <dbReference type="NCBI Taxonomy" id="2696284"/>
    <lineage>
        <taxon>Bacteria</taxon>
        <taxon>Bacillati</taxon>
        <taxon>Actinomycetota</taxon>
        <taxon>Actinomycetes</taxon>
        <taxon>Streptosporangiales</taxon>
        <taxon>Streptosporangiaceae</taxon>
        <taxon>Herbidospora</taxon>
    </lineage>
</organism>
<protein>
    <submittedName>
        <fullName evidence="2">Alpha/beta fold hydrolase</fullName>
    </submittedName>
</protein>
<dbReference type="Pfam" id="PF12697">
    <property type="entry name" value="Abhydrolase_6"/>
    <property type="match status" value="1"/>
</dbReference>
<dbReference type="RefSeq" id="WP_161481474.1">
    <property type="nucleotide sequence ID" value="NZ_WXEW01000006.1"/>
</dbReference>
<evidence type="ECO:0000259" key="1">
    <source>
        <dbReference type="Pfam" id="PF12697"/>
    </source>
</evidence>
<evidence type="ECO:0000313" key="3">
    <source>
        <dbReference type="Proteomes" id="UP000479526"/>
    </source>
</evidence>
<dbReference type="Gene3D" id="3.40.50.1820">
    <property type="entry name" value="alpha/beta hydrolase"/>
    <property type="match status" value="1"/>
</dbReference>